<dbReference type="EMBL" id="BLJY01000008">
    <property type="protein sequence ID" value="GFF18175.1"/>
    <property type="molecule type" value="Genomic_DNA"/>
</dbReference>
<dbReference type="Proteomes" id="UP000452235">
    <property type="component" value="Unassembled WGS sequence"/>
</dbReference>
<evidence type="ECO:0000313" key="2">
    <source>
        <dbReference type="EMBL" id="GFF18175.1"/>
    </source>
</evidence>
<protein>
    <submittedName>
        <fullName evidence="2">Uncharacterized protein</fullName>
    </submittedName>
</protein>
<feature type="compositionally biased region" description="Basic and acidic residues" evidence="1">
    <location>
        <begin position="80"/>
        <end position="89"/>
    </location>
</feature>
<gene>
    <name evidence="2" type="ORF">ATEIFO6365_0008011600</name>
</gene>
<evidence type="ECO:0000313" key="3">
    <source>
        <dbReference type="Proteomes" id="UP000452235"/>
    </source>
</evidence>
<accession>A0A5M3Z705</accession>
<organism evidence="2 3">
    <name type="scientific">Aspergillus terreus</name>
    <dbReference type="NCBI Taxonomy" id="33178"/>
    <lineage>
        <taxon>Eukaryota</taxon>
        <taxon>Fungi</taxon>
        <taxon>Dikarya</taxon>
        <taxon>Ascomycota</taxon>
        <taxon>Pezizomycotina</taxon>
        <taxon>Eurotiomycetes</taxon>
        <taxon>Eurotiomycetidae</taxon>
        <taxon>Eurotiales</taxon>
        <taxon>Aspergillaceae</taxon>
        <taxon>Aspergillus</taxon>
        <taxon>Aspergillus subgen. Circumdati</taxon>
    </lineage>
</organism>
<proteinExistence type="predicted"/>
<reference evidence="2 3" key="1">
    <citation type="submission" date="2020-01" db="EMBL/GenBank/DDBJ databases">
        <title>Aspergillus terreus IFO 6365 whole genome shotgun sequence.</title>
        <authorList>
            <person name="Kanamasa S."/>
            <person name="Takahashi H."/>
        </authorList>
    </citation>
    <scope>NUCLEOTIDE SEQUENCE [LARGE SCALE GENOMIC DNA]</scope>
    <source>
        <strain evidence="2 3">IFO 6365</strain>
    </source>
</reference>
<dbReference type="AlphaFoldDB" id="A0A5M3Z705"/>
<sequence length="89" mass="9145">MTSKREKKSTAGDTSTARKRKASSPGGPEKLSVKKARKEAPAPAPAPPPVPAPAPAPAPAPVLPPGPAQPATAEGPLLKQEVERIRNEE</sequence>
<evidence type="ECO:0000256" key="1">
    <source>
        <dbReference type="SAM" id="MobiDB-lite"/>
    </source>
</evidence>
<keyword evidence="3" id="KW-1185">Reference proteome</keyword>
<comment type="caution">
    <text evidence="2">The sequence shown here is derived from an EMBL/GenBank/DDBJ whole genome shotgun (WGS) entry which is preliminary data.</text>
</comment>
<feature type="region of interest" description="Disordered" evidence="1">
    <location>
        <begin position="1"/>
        <end position="89"/>
    </location>
</feature>
<feature type="compositionally biased region" description="Pro residues" evidence="1">
    <location>
        <begin position="42"/>
        <end position="68"/>
    </location>
</feature>
<name>A0A5M3Z705_ASPTE</name>